<evidence type="ECO:0000256" key="1">
    <source>
        <dbReference type="ARBA" id="ARBA00004196"/>
    </source>
</evidence>
<organism evidence="5">
    <name type="scientific">Enterocloster bolteae</name>
    <dbReference type="NCBI Taxonomy" id="208479"/>
    <lineage>
        <taxon>Bacteria</taxon>
        <taxon>Bacillati</taxon>
        <taxon>Bacillota</taxon>
        <taxon>Clostridia</taxon>
        <taxon>Lachnospirales</taxon>
        <taxon>Lachnospiraceae</taxon>
        <taxon>Enterocloster</taxon>
    </lineage>
</organism>
<dbReference type="AlphaFoldDB" id="A0A6N2S8Q7"/>
<dbReference type="PANTHER" id="PTHR30036:SF8">
    <property type="entry name" value="ABC-TYPE SUGAR TRANSPORT SYSTEM PERIPLASMIC COMPONENT-LIKE PROTEIN"/>
    <property type="match status" value="1"/>
</dbReference>
<evidence type="ECO:0000313" key="5">
    <source>
        <dbReference type="EMBL" id="VYS89612.1"/>
    </source>
</evidence>
<accession>A0A6N2S8Q7</accession>
<evidence type="ECO:0000256" key="3">
    <source>
        <dbReference type="SAM" id="SignalP"/>
    </source>
</evidence>
<dbReference type="CDD" id="cd06302">
    <property type="entry name" value="PBP1_LsrB_Quorum_Sensing-like"/>
    <property type="match status" value="1"/>
</dbReference>
<sequence>MKKKMSKHVALLLAAAMTAGSLAGCSGGQSAPTGTTAAEAKAEDTKAEEPAGSTEAAKTEEGTGDKVKIAFIPQLIGIPYFSAMESGGKKAAEDLGVEFLYTGSTQASAAEQVKIMDSLIKQGVNAISLSVLDSSSTNPYIKKAQEAGIKVYTSDSDAPDSTRDFYVAQALDKDLGTTLMDCLGEQMGGSGKVGIVSGESTATNLNTWIDYIKQRQEEKYPDIEIVDIRYTQGGSSEQALKQAQELMTRYPDLKGLVAVASSTIPGVAQAVQQEGKAGEVAVIGYGSPATVKPFIESGVMKQSVLWNAYDLGYLTVWAGKMAAEGKEFEATNQIEGIADPVTWDAENKILLLGQPLIIDKDNVNDFDF</sequence>
<dbReference type="InterPro" id="IPR050555">
    <property type="entry name" value="Bact_Solute-Bind_Prot2"/>
</dbReference>
<feature type="region of interest" description="Disordered" evidence="2">
    <location>
        <begin position="25"/>
        <end position="61"/>
    </location>
</feature>
<dbReference type="EMBL" id="CACRTF010000009">
    <property type="protein sequence ID" value="VYS89612.1"/>
    <property type="molecule type" value="Genomic_DNA"/>
</dbReference>
<feature type="signal peptide" evidence="3">
    <location>
        <begin position="1"/>
        <end position="23"/>
    </location>
</feature>
<evidence type="ECO:0000256" key="2">
    <source>
        <dbReference type="SAM" id="MobiDB-lite"/>
    </source>
</evidence>
<dbReference type="InterPro" id="IPR025997">
    <property type="entry name" value="SBP_2_dom"/>
</dbReference>
<gene>
    <name evidence="5" type="primary">lsrB_1</name>
    <name evidence="5" type="ORF">CBLFYP116_01070</name>
</gene>
<keyword evidence="3" id="KW-0732">Signal</keyword>
<dbReference type="Gene3D" id="3.40.50.2300">
    <property type="match status" value="2"/>
</dbReference>
<feature type="chain" id="PRO_5039586297" evidence="3">
    <location>
        <begin position="24"/>
        <end position="368"/>
    </location>
</feature>
<dbReference type="PROSITE" id="PS51257">
    <property type="entry name" value="PROKAR_LIPOPROTEIN"/>
    <property type="match status" value="1"/>
</dbReference>
<dbReference type="GeneID" id="23112933"/>
<dbReference type="SUPFAM" id="SSF53822">
    <property type="entry name" value="Periplasmic binding protein-like I"/>
    <property type="match status" value="1"/>
</dbReference>
<dbReference type="Pfam" id="PF13407">
    <property type="entry name" value="Peripla_BP_4"/>
    <property type="match status" value="1"/>
</dbReference>
<dbReference type="InterPro" id="IPR028082">
    <property type="entry name" value="Peripla_BP_I"/>
</dbReference>
<proteinExistence type="predicted"/>
<dbReference type="PANTHER" id="PTHR30036">
    <property type="entry name" value="D-XYLOSE-BINDING PERIPLASMIC PROTEIN"/>
    <property type="match status" value="1"/>
</dbReference>
<protein>
    <submittedName>
        <fullName evidence="5">Autoinducer 2-binding protein LsrB</fullName>
    </submittedName>
</protein>
<name>A0A6N2S8Q7_9FIRM</name>
<comment type="subcellular location">
    <subcellularLocation>
        <location evidence="1">Cell envelope</location>
    </subcellularLocation>
</comment>
<reference evidence="5" key="1">
    <citation type="submission" date="2019-11" db="EMBL/GenBank/DDBJ databases">
        <authorList>
            <person name="Feng L."/>
        </authorList>
    </citation>
    <scope>NUCLEOTIDE SEQUENCE</scope>
    <source>
        <strain evidence="5">CbolteaeLFYP116</strain>
    </source>
</reference>
<feature type="domain" description="Periplasmic binding protein" evidence="4">
    <location>
        <begin position="69"/>
        <end position="327"/>
    </location>
</feature>
<evidence type="ECO:0000259" key="4">
    <source>
        <dbReference type="Pfam" id="PF13407"/>
    </source>
</evidence>
<dbReference type="GO" id="GO:0030246">
    <property type="term" value="F:carbohydrate binding"/>
    <property type="evidence" value="ECO:0007669"/>
    <property type="project" value="TreeGrafter"/>
</dbReference>
<dbReference type="RefSeq" id="WP_002575142.1">
    <property type="nucleotide sequence ID" value="NZ_BAABZS010000001.1"/>
</dbReference>
<feature type="compositionally biased region" description="Basic and acidic residues" evidence="2">
    <location>
        <begin position="40"/>
        <end position="49"/>
    </location>
</feature>
<dbReference type="GO" id="GO:0030288">
    <property type="term" value="C:outer membrane-bounded periplasmic space"/>
    <property type="evidence" value="ECO:0007669"/>
    <property type="project" value="TreeGrafter"/>
</dbReference>